<protein>
    <recommendedName>
        <fullName evidence="5">Major facilitator superfamily (MFS) profile domain-containing protein</fullName>
    </recommendedName>
</protein>
<dbReference type="Pfam" id="PF06779">
    <property type="entry name" value="MFS_4"/>
    <property type="match status" value="1"/>
</dbReference>
<keyword evidence="3 4" id="KW-0472">Membrane</keyword>
<keyword evidence="2 4" id="KW-1133">Transmembrane helix</keyword>
<sequence length="396" mass="39993">MVRVLIGGVLVLVISMGVGRFAFTPILPAMQAATGLGTDAAGLLASLNYLGYFLGALGVGLVPQGAARTAVFRTALIASVTSTAGMGFTEGMAAWAVLRFVSGLASAGLFILGIAMTLDVLARAGRESWTGWLYTGVGLGIASSGLFVAVMGDRLGWRGDWLWLGLACLGFGTLSWLWVSDPPREPGHTVAARPTSAPAFRPSVPMVLLTLAYFLEGAGYIVTGTFLVAILKTMPETAQLGAAAWMVTGLAAMPSGILWAAAGRRLGLWRALILAHVVQAVGILLPITGSPAAALLSAVLFGGTFVGIVTLSFTLGRHLSGGASARVIGALTAVYGLGQIIGPVPAGLVVARTGSFDSALLGAAAAVVAGALLLAAGAWMAGRRDPAAVALGAGRG</sequence>
<gene>
    <name evidence="6" type="ORF">FH063_005497</name>
</gene>
<evidence type="ECO:0000256" key="1">
    <source>
        <dbReference type="ARBA" id="ARBA00022692"/>
    </source>
</evidence>
<comment type="caution">
    <text evidence="6">The sequence shown here is derived from an EMBL/GenBank/DDBJ whole genome shotgun (WGS) entry which is preliminary data.</text>
</comment>
<feature type="transmembrane region" description="Helical" evidence="4">
    <location>
        <begin position="42"/>
        <end position="62"/>
    </location>
</feature>
<feature type="transmembrane region" description="Helical" evidence="4">
    <location>
        <begin position="360"/>
        <end position="381"/>
    </location>
</feature>
<feature type="domain" description="Major facilitator superfamily (MFS) profile" evidence="5">
    <location>
        <begin position="1"/>
        <end position="382"/>
    </location>
</feature>
<feature type="transmembrane region" description="Helical" evidence="4">
    <location>
        <begin position="293"/>
        <end position="315"/>
    </location>
</feature>
<dbReference type="EMBL" id="VEWN01000006">
    <property type="protein sequence ID" value="KAA1055726.1"/>
    <property type="molecule type" value="Genomic_DNA"/>
</dbReference>
<evidence type="ECO:0000313" key="6">
    <source>
        <dbReference type="EMBL" id="KAA1055726.1"/>
    </source>
</evidence>
<dbReference type="Gene3D" id="1.20.1250.20">
    <property type="entry name" value="MFS general substrate transporter like domains"/>
    <property type="match status" value="1"/>
</dbReference>
<organism evidence="6 7">
    <name type="scientific">Azospirillum argentinense</name>
    <dbReference type="NCBI Taxonomy" id="2970906"/>
    <lineage>
        <taxon>Bacteria</taxon>
        <taxon>Pseudomonadati</taxon>
        <taxon>Pseudomonadota</taxon>
        <taxon>Alphaproteobacteria</taxon>
        <taxon>Rhodospirillales</taxon>
        <taxon>Azospirillaceae</taxon>
        <taxon>Azospirillum</taxon>
    </lineage>
</organism>
<dbReference type="PROSITE" id="PS50850">
    <property type="entry name" value="MFS"/>
    <property type="match status" value="1"/>
</dbReference>
<feature type="transmembrane region" description="Helical" evidence="4">
    <location>
        <begin position="74"/>
        <end position="98"/>
    </location>
</feature>
<evidence type="ECO:0000256" key="2">
    <source>
        <dbReference type="ARBA" id="ARBA00022989"/>
    </source>
</evidence>
<feature type="transmembrane region" description="Helical" evidence="4">
    <location>
        <begin position="268"/>
        <end position="287"/>
    </location>
</feature>
<feature type="transmembrane region" description="Helical" evidence="4">
    <location>
        <begin position="327"/>
        <end position="348"/>
    </location>
</feature>
<dbReference type="GO" id="GO:0022857">
    <property type="term" value="F:transmembrane transporter activity"/>
    <property type="evidence" value="ECO:0007669"/>
    <property type="project" value="InterPro"/>
</dbReference>
<dbReference type="InterPro" id="IPR010645">
    <property type="entry name" value="MFS_4"/>
</dbReference>
<dbReference type="AlphaFoldDB" id="A0A5B0KUT5"/>
<evidence type="ECO:0000313" key="7">
    <source>
        <dbReference type="Proteomes" id="UP000325333"/>
    </source>
</evidence>
<evidence type="ECO:0000256" key="4">
    <source>
        <dbReference type="SAM" id="Phobius"/>
    </source>
</evidence>
<evidence type="ECO:0000259" key="5">
    <source>
        <dbReference type="PROSITE" id="PS50850"/>
    </source>
</evidence>
<feature type="transmembrane region" description="Helical" evidence="4">
    <location>
        <begin position="129"/>
        <end position="149"/>
    </location>
</feature>
<feature type="transmembrane region" description="Helical" evidence="4">
    <location>
        <begin position="242"/>
        <end position="261"/>
    </location>
</feature>
<dbReference type="InterPro" id="IPR020846">
    <property type="entry name" value="MFS_dom"/>
</dbReference>
<dbReference type="PANTHER" id="PTHR23537">
    <property type="match status" value="1"/>
</dbReference>
<dbReference type="PANTHER" id="PTHR23537:SF1">
    <property type="entry name" value="SUGAR TRANSPORTER"/>
    <property type="match status" value="1"/>
</dbReference>
<keyword evidence="1 4" id="KW-0812">Transmembrane</keyword>
<feature type="transmembrane region" description="Helical" evidence="4">
    <location>
        <begin position="206"/>
        <end position="230"/>
    </location>
</feature>
<feature type="transmembrane region" description="Helical" evidence="4">
    <location>
        <begin position="161"/>
        <end position="179"/>
    </location>
</feature>
<name>A0A5B0KUT5_9PROT</name>
<dbReference type="SUPFAM" id="SSF103473">
    <property type="entry name" value="MFS general substrate transporter"/>
    <property type="match status" value="1"/>
</dbReference>
<evidence type="ECO:0000256" key="3">
    <source>
        <dbReference type="ARBA" id="ARBA00023136"/>
    </source>
</evidence>
<dbReference type="RefSeq" id="WP_149650068.1">
    <property type="nucleotide sequence ID" value="NZ_VEWN01000006.1"/>
</dbReference>
<proteinExistence type="predicted"/>
<dbReference type="InterPro" id="IPR036259">
    <property type="entry name" value="MFS_trans_sf"/>
</dbReference>
<reference evidence="6 7" key="1">
    <citation type="submission" date="2019-07" db="EMBL/GenBank/DDBJ databases">
        <title>Genome sequencing of the stress-tolerant strain Azospirillum brasilense Az19.</title>
        <authorList>
            <person name="Maroniche G.A."/>
            <person name="Garcia J.E."/>
            <person name="Pagnussat L."/>
            <person name="Amenta M."/>
            <person name="Creus C.M."/>
        </authorList>
    </citation>
    <scope>NUCLEOTIDE SEQUENCE [LARGE SCALE GENOMIC DNA]</scope>
    <source>
        <strain evidence="6 7">Az19</strain>
    </source>
</reference>
<dbReference type="GO" id="GO:0005886">
    <property type="term" value="C:plasma membrane"/>
    <property type="evidence" value="ECO:0007669"/>
    <property type="project" value="TreeGrafter"/>
</dbReference>
<feature type="transmembrane region" description="Helical" evidence="4">
    <location>
        <begin position="104"/>
        <end position="122"/>
    </location>
</feature>
<accession>A0A5B0KUT5</accession>
<dbReference type="Proteomes" id="UP000325333">
    <property type="component" value="Unassembled WGS sequence"/>
</dbReference>